<reference evidence="6" key="1">
    <citation type="submission" date="2022-11" db="EMBL/GenBank/DDBJ databases">
        <authorList>
            <person name="Mo P."/>
        </authorList>
    </citation>
    <scope>NUCLEOTIDE SEQUENCE</scope>
    <source>
        <strain evidence="6">HUAS 11-8</strain>
    </source>
</reference>
<comment type="similarity">
    <text evidence="1 3">Belongs to the type-B carboxylesterase/lipase family.</text>
</comment>
<dbReference type="SUPFAM" id="SSF53474">
    <property type="entry name" value="alpha/beta-Hydrolases"/>
    <property type="match status" value="1"/>
</dbReference>
<organism evidence="6 7">
    <name type="scientific">Amycolatopsis cynarae</name>
    <dbReference type="NCBI Taxonomy" id="2995223"/>
    <lineage>
        <taxon>Bacteria</taxon>
        <taxon>Bacillati</taxon>
        <taxon>Actinomycetota</taxon>
        <taxon>Actinomycetes</taxon>
        <taxon>Pseudonocardiales</taxon>
        <taxon>Pseudonocardiaceae</taxon>
        <taxon>Amycolatopsis</taxon>
    </lineage>
</organism>
<keyword evidence="2 3" id="KW-0378">Hydrolase</keyword>
<evidence type="ECO:0000313" key="6">
    <source>
        <dbReference type="EMBL" id="WAL63811.1"/>
    </source>
</evidence>
<protein>
    <recommendedName>
        <fullName evidence="3">Carboxylic ester hydrolase</fullName>
        <ecNumber evidence="3">3.1.1.-</ecNumber>
    </recommendedName>
</protein>
<sequence length="531" mass="55957">MTASAWTRRALVVSAAAALLASSAQATSGAHGPDLVEVRDGALRGVVSGDHRTFSGIPFAAPPVGDRRWRAPAPVTHWRGVRDATEPGNRCPQLSQGPPAQRVVTGSEDCLYLDVTTPAAEDDAHLPVMVWIPGGGFVTGAGSDYDPARLAVTGRVVVVTVNYRLGALGFLAHRDLGGGDVWSGNYGLADQQMALRWVRDNIEAFGGDARNVTLFGQSAGAFSVCAQLASPRAHGLFDKAIVQSGPCGNSFVSKADAEERGAETAARLGCAVSADVATCLREKPAADLVGVEDEEAFGSTGRLRDMPWTPVAGTPVLPAQPLDALRSGAAAGIPLVQGVTRDEMRPFVALDNDAQGRPVTLASYPAILRHVFGADADRVLSEYPADRYPTPGIALATVLTDWGAKLGACGAPPADTAAARYAPVYAYEFGQDDGGRIGTFPMGAAHGAELPYLFDGSFAGPRPAPSSPAQLALSRTLITYWTTFARTGDPDRGEWPEYRPGAPIPFLSSEGTRQVDFLTEHHCLFWRTVDR</sequence>
<keyword evidence="7" id="KW-1185">Reference proteome</keyword>
<proteinExistence type="inferred from homology"/>
<dbReference type="PROSITE" id="PS00122">
    <property type="entry name" value="CARBOXYLESTERASE_B_1"/>
    <property type="match status" value="1"/>
</dbReference>
<dbReference type="PANTHER" id="PTHR11559">
    <property type="entry name" value="CARBOXYLESTERASE"/>
    <property type="match status" value="1"/>
</dbReference>
<evidence type="ECO:0000259" key="5">
    <source>
        <dbReference type="Pfam" id="PF00135"/>
    </source>
</evidence>
<evidence type="ECO:0000256" key="4">
    <source>
        <dbReference type="SAM" id="MobiDB-lite"/>
    </source>
</evidence>
<accession>A0ABY7AYR8</accession>
<dbReference type="RefSeq" id="WP_268754054.1">
    <property type="nucleotide sequence ID" value="NZ_CP113836.1"/>
</dbReference>
<dbReference type="Proteomes" id="UP001163203">
    <property type="component" value="Chromosome"/>
</dbReference>
<dbReference type="InterPro" id="IPR019826">
    <property type="entry name" value="Carboxylesterase_B_AS"/>
</dbReference>
<dbReference type="EMBL" id="CP113836">
    <property type="protein sequence ID" value="WAL63811.1"/>
    <property type="molecule type" value="Genomic_DNA"/>
</dbReference>
<dbReference type="Pfam" id="PF00135">
    <property type="entry name" value="COesterase"/>
    <property type="match status" value="1"/>
</dbReference>
<dbReference type="InterPro" id="IPR029058">
    <property type="entry name" value="AB_hydrolase_fold"/>
</dbReference>
<dbReference type="Gene3D" id="3.40.50.1820">
    <property type="entry name" value="alpha/beta hydrolase"/>
    <property type="match status" value="1"/>
</dbReference>
<evidence type="ECO:0000313" key="7">
    <source>
        <dbReference type="Proteomes" id="UP001163203"/>
    </source>
</evidence>
<feature type="region of interest" description="Disordered" evidence="4">
    <location>
        <begin position="81"/>
        <end position="102"/>
    </location>
</feature>
<dbReference type="InterPro" id="IPR050309">
    <property type="entry name" value="Type-B_Carboxylest/Lipase"/>
</dbReference>
<evidence type="ECO:0000256" key="1">
    <source>
        <dbReference type="ARBA" id="ARBA00005964"/>
    </source>
</evidence>
<feature type="domain" description="Carboxylesterase type B" evidence="5">
    <location>
        <begin position="35"/>
        <end position="526"/>
    </location>
</feature>
<evidence type="ECO:0000256" key="2">
    <source>
        <dbReference type="ARBA" id="ARBA00022801"/>
    </source>
</evidence>
<feature type="signal peptide" evidence="3">
    <location>
        <begin position="1"/>
        <end position="26"/>
    </location>
</feature>
<evidence type="ECO:0000256" key="3">
    <source>
        <dbReference type="RuleBase" id="RU361235"/>
    </source>
</evidence>
<feature type="chain" id="PRO_5045004354" description="Carboxylic ester hydrolase" evidence="3">
    <location>
        <begin position="27"/>
        <end position="531"/>
    </location>
</feature>
<gene>
    <name evidence="6" type="ORF">ORV05_22810</name>
</gene>
<dbReference type="InterPro" id="IPR002018">
    <property type="entry name" value="CarbesteraseB"/>
</dbReference>
<dbReference type="EC" id="3.1.1.-" evidence="3"/>
<name>A0ABY7AYR8_9PSEU</name>
<keyword evidence="3" id="KW-0732">Signal</keyword>